<feature type="region of interest" description="Disordered" evidence="1">
    <location>
        <begin position="1"/>
        <end position="35"/>
    </location>
</feature>
<evidence type="ECO:0000313" key="3">
    <source>
        <dbReference type="Proteomes" id="UP000765509"/>
    </source>
</evidence>
<accession>A0A9Q3KYD7</accession>
<proteinExistence type="predicted"/>
<organism evidence="2 3">
    <name type="scientific">Austropuccinia psidii MF-1</name>
    <dbReference type="NCBI Taxonomy" id="1389203"/>
    <lineage>
        <taxon>Eukaryota</taxon>
        <taxon>Fungi</taxon>
        <taxon>Dikarya</taxon>
        <taxon>Basidiomycota</taxon>
        <taxon>Pucciniomycotina</taxon>
        <taxon>Pucciniomycetes</taxon>
        <taxon>Pucciniales</taxon>
        <taxon>Sphaerophragmiaceae</taxon>
        <taxon>Austropuccinia</taxon>
    </lineage>
</organism>
<comment type="caution">
    <text evidence="2">The sequence shown here is derived from an EMBL/GenBank/DDBJ whole genome shotgun (WGS) entry which is preliminary data.</text>
</comment>
<dbReference type="Proteomes" id="UP000765509">
    <property type="component" value="Unassembled WGS sequence"/>
</dbReference>
<gene>
    <name evidence="2" type="ORF">O181_128586</name>
</gene>
<protein>
    <submittedName>
        <fullName evidence="2">Uncharacterized protein</fullName>
    </submittedName>
</protein>
<evidence type="ECO:0000313" key="2">
    <source>
        <dbReference type="EMBL" id="MBW0588871.1"/>
    </source>
</evidence>
<sequence>MSPVHLRNLGIPRNQPEDRQGLFSTRRPRSGYHGHHNRWQVSQPYEKNPLNWCLWQCKPPPIYGQFGHILNLIPFEPSWRGMELWPFMASKPYPASLASLANPQSHQPQGQYLNYGPGGHLAFQGPLAPLTLSRDFGPPPLIRGVWGLNGRVGPFRPSTAHGPYVVEPIRCHRGSSKMKRAWHSVNRLTYGGLRRNTQMIRVMK</sequence>
<name>A0A9Q3KYD7_9BASI</name>
<feature type="compositionally biased region" description="Basic residues" evidence="1">
    <location>
        <begin position="26"/>
        <end position="35"/>
    </location>
</feature>
<keyword evidence="3" id="KW-1185">Reference proteome</keyword>
<evidence type="ECO:0000256" key="1">
    <source>
        <dbReference type="SAM" id="MobiDB-lite"/>
    </source>
</evidence>
<reference evidence="2" key="1">
    <citation type="submission" date="2021-03" db="EMBL/GenBank/DDBJ databases">
        <title>Draft genome sequence of rust myrtle Austropuccinia psidii MF-1, a brazilian biotype.</title>
        <authorList>
            <person name="Quecine M.C."/>
            <person name="Pachon D.M.R."/>
            <person name="Bonatelli M.L."/>
            <person name="Correr F.H."/>
            <person name="Franceschini L.M."/>
            <person name="Leite T.F."/>
            <person name="Margarido G.R.A."/>
            <person name="Almeida C.A."/>
            <person name="Ferrarezi J.A."/>
            <person name="Labate C.A."/>
        </authorList>
    </citation>
    <scope>NUCLEOTIDE SEQUENCE</scope>
    <source>
        <strain evidence="2">MF-1</strain>
    </source>
</reference>
<dbReference type="AlphaFoldDB" id="A0A9Q3KYD7"/>
<dbReference type="EMBL" id="AVOT02132121">
    <property type="protein sequence ID" value="MBW0588871.1"/>
    <property type="molecule type" value="Genomic_DNA"/>
</dbReference>